<keyword evidence="6 8" id="KW-0503">Monooxygenase</keyword>
<feature type="binding site" evidence="8">
    <location>
        <position position="179"/>
    </location>
    <ligand>
        <name>Fe cation</name>
        <dbReference type="ChEBI" id="CHEBI:24875"/>
        <label>1</label>
    </ligand>
</feature>
<dbReference type="GO" id="GO:0006744">
    <property type="term" value="P:ubiquinone biosynthetic process"/>
    <property type="evidence" value="ECO:0007669"/>
    <property type="project" value="UniProtKB-UniRule"/>
</dbReference>
<dbReference type="GO" id="GO:0010468">
    <property type="term" value="P:regulation of gene expression"/>
    <property type="evidence" value="ECO:0007669"/>
    <property type="project" value="TreeGrafter"/>
</dbReference>
<comment type="function">
    <text evidence="8">Catalyzes the hydroxylation of 2-polyprenyl-3-methyl-6-methoxy-1,4-benzoquinol (DMQH2) during ubiquinone biosynthesis. Has also a structural role in the COQ enzyme complex, stabilizing other COQ polypeptides. Involved in lifespan determination in a ubiquinone-independent manner.</text>
</comment>
<proteinExistence type="inferred from homology"/>
<keyword evidence="2 8" id="KW-0831">Ubiquinone biosynthesis</keyword>
<dbReference type="PANTHER" id="PTHR11237">
    <property type="entry name" value="COENZYME Q10 BIOSYNTHESIS PROTEIN 7"/>
    <property type="match status" value="1"/>
</dbReference>
<keyword evidence="9" id="KW-1185">Reference proteome</keyword>
<dbReference type="CTD" id="10229"/>
<feature type="binding site" evidence="8">
    <location>
        <position position="94"/>
    </location>
    <ligand>
        <name>Fe cation</name>
        <dbReference type="ChEBI" id="CHEBI:24875"/>
        <label>1</label>
    </ligand>
</feature>
<feature type="binding site" evidence="8">
    <location>
        <position position="91"/>
    </location>
    <ligand>
        <name>Fe cation</name>
        <dbReference type="ChEBI" id="CHEBI:24875"/>
        <label>1</label>
    </ligand>
</feature>
<comment type="catalytic activity">
    <reaction evidence="8">
        <text>a 5-methoxy-2-methyl-3-(all-trans-polyprenyl)benzene-1,4-diol + AH2 + O2 = a 3-demethylubiquinol + A + H2O</text>
        <dbReference type="Rhea" id="RHEA:50908"/>
        <dbReference type="Rhea" id="RHEA-COMP:10859"/>
        <dbReference type="Rhea" id="RHEA-COMP:10914"/>
        <dbReference type="ChEBI" id="CHEBI:13193"/>
        <dbReference type="ChEBI" id="CHEBI:15377"/>
        <dbReference type="ChEBI" id="CHEBI:15379"/>
        <dbReference type="ChEBI" id="CHEBI:17499"/>
        <dbReference type="ChEBI" id="CHEBI:84167"/>
        <dbReference type="ChEBI" id="CHEBI:84422"/>
        <dbReference type="EC" id="1.14.99.60"/>
    </reaction>
</comment>
<dbReference type="AlphaFoldDB" id="A0AAJ7L897"/>
<feature type="binding site" evidence="8">
    <location>
        <position position="143"/>
    </location>
    <ligand>
        <name>Fe cation</name>
        <dbReference type="ChEBI" id="CHEBI:24875"/>
        <label>2</label>
    </ligand>
</feature>
<feature type="binding site" evidence="8">
    <location>
        <position position="91"/>
    </location>
    <ligand>
        <name>Fe cation</name>
        <dbReference type="ChEBI" id="CHEBI:24875"/>
        <label>2</label>
    </ligand>
</feature>
<dbReference type="GO" id="GO:0008340">
    <property type="term" value="P:determination of adult lifespan"/>
    <property type="evidence" value="ECO:0007669"/>
    <property type="project" value="TreeGrafter"/>
</dbReference>
<dbReference type="CDD" id="cd01042">
    <property type="entry name" value="DMQH"/>
    <property type="match status" value="1"/>
</dbReference>
<evidence type="ECO:0000256" key="8">
    <source>
        <dbReference type="HAMAP-Rule" id="MF_03194"/>
    </source>
</evidence>
<dbReference type="Pfam" id="PF03232">
    <property type="entry name" value="COQ7"/>
    <property type="match status" value="1"/>
</dbReference>
<keyword evidence="8" id="KW-0496">Mitochondrion</keyword>
<evidence type="ECO:0000256" key="2">
    <source>
        <dbReference type="ARBA" id="ARBA00022688"/>
    </source>
</evidence>
<dbReference type="GO" id="GO:2000377">
    <property type="term" value="P:regulation of reactive oxygen species metabolic process"/>
    <property type="evidence" value="ECO:0007669"/>
    <property type="project" value="TreeGrafter"/>
</dbReference>
<gene>
    <name evidence="10" type="primary">LOC100905021</name>
</gene>
<evidence type="ECO:0000256" key="7">
    <source>
        <dbReference type="ARBA" id="ARBA00023136"/>
    </source>
</evidence>
<dbReference type="SUPFAM" id="SSF47240">
    <property type="entry name" value="Ferritin-like"/>
    <property type="match status" value="1"/>
</dbReference>
<dbReference type="HAMAP" id="MF_01658">
    <property type="entry name" value="COQ7"/>
    <property type="match status" value="1"/>
</dbReference>
<comment type="similarity">
    <text evidence="8">Belongs to the COQ7 family.</text>
</comment>
<dbReference type="GeneID" id="100905021"/>
<dbReference type="PANTHER" id="PTHR11237:SF4">
    <property type="entry name" value="5-DEMETHOXYUBIQUINONE HYDROXYLASE, MITOCHONDRIAL"/>
    <property type="match status" value="1"/>
</dbReference>
<dbReference type="KEGG" id="goe:100905021"/>
<comment type="pathway">
    <text evidence="1 8">Cofactor biosynthesis; ubiquinone biosynthesis.</text>
</comment>
<comment type="cofactor">
    <cofactor evidence="8">
        <name>Fe cation</name>
        <dbReference type="ChEBI" id="CHEBI:24875"/>
    </cofactor>
    <text evidence="8">Binds 2 iron ions per subunit.</text>
</comment>
<dbReference type="Proteomes" id="UP000694867">
    <property type="component" value="Unplaced"/>
</dbReference>
<evidence type="ECO:0000313" key="10">
    <source>
        <dbReference type="RefSeq" id="XP_018497296.1"/>
    </source>
</evidence>
<evidence type="ECO:0000256" key="1">
    <source>
        <dbReference type="ARBA" id="ARBA00004749"/>
    </source>
</evidence>
<protein>
    <recommendedName>
        <fullName evidence="8">5-demethoxyubiquinone hydroxylase, mitochondrial</fullName>
        <shortName evidence="8">DMQ hydroxylase</shortName>
        <ecNumber evidence="8">1.14.99.60</ecNumber>
    </recommendedName>
    <alternativeName>
        <fullName evidence="8">Ubiquinone biosynthesis monooxygenase COQ7</fullName>
    </alternativeName>
</protein>
<organism evidence="9 10">
    <name type="scientific">Galendromus occidentalis</name>
    <name type="common">western predatory mite</name>
    <dbReference type="NCBI Taxonomy" id="34638"/>
    <lineage>
        <taxon>Eukaryota</taxon>
        <taxon>Metazoa</taxon>
        <taxon>Ecdysozoa</taxon>
        <taxon>Arthropoda</taxon>
        <taxon>Chelicerata</taxon>
        <taxon>Arachnida</taxon>
        <taxon>Acari</taxon>
        <taxon>Parasitiformes</taxon>
        <taxon>Mesostigmata</taxon>
        <taxon>Gamasina</taxon>
        <taxon>Phytoseioidea</taxon>
        <taxon>Phytoseiidae</taxon>
        <taxon>Typhlodrominae</taxon>
        <taxon>Galendromus</taxon>
    </lineage>
</organism>
<dbReference type="GO" id="GO:0016709">
    <property type="term" value="F:oxidoreductase activity, acting on paired donors, with incorporation or reduction of molecular oxygen, NAD(P)H as one donor, and incorporation of one atom of oxygen"/>
    <property type="evidence" value="ECO:0007669"/>
    <property type="project" value="UniProtKB-UniRule"/>
</dbReference>
<reference evidence="10" key="1">
    <citation type="submission" date="2025-08" db="UniProtKB">
        <authorList>
            <consortium name="RefSeq"/>
        </authorList>
    </citation>
    <scope>IDENTIFICATION</scope>
</reference>
<evidence type="ECO:0000256" key="3">
    <source>
        <dbReference type="ARBA" id="ARBA00022723"/>
    </source>
</evidence>
<name>A0AAJ7L897_9ACAR</name>
<keyword evidence="7 8" id="KW-0472">Membrane</keyword>
<dbReference type="InterPro" id="IPR011566">
    <property type="entry name" value="Ubq_synth_Coq7"/>
</dbReference>
<dbReference type="GO" id="GO:0005634">
    <property type="term" value="C:nucleus"/>
    <property type="evidence" value="ECO:0007669"/>
    <property type="project" value="TreeGrafter"/>
</dbReference>
<evidence type="ECO:0000256" key="6">
    <source>
        <dbReference type="ARBA" id="ARBA00023033"/>
    </source>
</evidence>
<dbReference type="GO" id="GO:0008682">
    <property type="term" value="F:3-demethoxyubiquinol 3-hydroxylase activity"/>
    <property type="evidence" value="ECO:0007669"/>
    <property type="project" value="UniProtKB-EC"/>
</dbReference>
<keyword evidence="5 8" id="KW-0408">Iron</keyword>
<comment type="subunit">
    <text evidence="8">Component of a multi-subunit COQ enzyme complex.</text>
</comment>
<sequence length="218" mass="24564">MRHGIRFQVNKMLSQVLRSSLFSAQSLPPFRARSFAAVARHQQEKRRELFDRVIRVDHAGEYGADRIYAGQMTILANSGAGETIQHMWEQEKEHLRLFNDLIDRHRTRPSALLPIWNVAGFALGAGSALLGEKMAMACTIAVETVIMEHYDTQMKALEVDDSDEGKELLEIIKKCRDDEEHHHDLGIEHEGMDAPLYSIATCAIKTGCKIAIAIAERV</sequence>
<keyword evidence="8" id="KW-0999">Mitochondrion inner membrane</keyword>
<evidence type="ECO:0000313" key="9">
    <source>
        <dbReference type="Proteomes" id="UP000694867"/>
    </source>
</evidence>
<evidence type="ECO:0000256" key="5">
    <source>
        <dbReference type="ARBA" id="ARBA00023004"/>
    </source>
</evidence>
<dbReference type="GO" id="GO:0046872">
    <property type="term" value="F:metal ion binding"/>
    <property type="evidence" value="ECO:0007669"/>
    <property type="project" value="UniProtKB-KW"/>
</dbReference>
<comment type="subcellular location">
    <subcellularLocation>
        <location evidence="8">Mitochondrion inner membrane</location>
        <topology evidence="8">Peripheral membrane protein</topology>
        <orientation evidence="8">Matrix side</orientation>
    </subcellularLocation>
</comment>
<feature type="binding site" evidence="8">
    <location>
        <position position="61"/>
    </location>
    <ligand>
        <name>Fe cation</name>
        <dbReference type="ChEBI" id="CHEBI:24875"/>
        <label>1</label>
    </ligand>
</feature>
<dbReference type="EC" id="1.14.99.60" evidence="8"/>
<feature type="binding site" evidence="8">
    <location>
        <position position="179"/>
    </location>
    <ligand>
        <name>Fe cation</name>
        <dbReference type="ChEBI" id="CHEBI:24875"/>
        <label>2</label>
    </ligand>
</feature>
<dbReference type="RefSeq" id="XP_018497296.1">
    <property type="nucleotide sequence ID" value="XM_018641780.1"/>
</dbReference>
<dbReference type="InterPro" id="IPR009078">
    <property type="entry name" value="Ferritin-like_SF"/>
</dbReference>
<evidence type="ECO:0000256" key="4">
    <source>
        <dbReference type="ARBA" id="ARBA00023002"/>
    </source>
</evidence>
<feature type="binding site" evidence="8">
    <location>
        <position position="182"/>
    </location>
    <ligand>
        <name>Fe cation</name>
        <dbReference type="ChEBI" id="CHEBI:24875"/>
        <label>2</label>
    </ligand>
</feature>
<keyword evidence="3 8" id="KW-0479">Metal-binding</keyword>
<accession>A0AAJ7L897</accession>
<keyword evidence="4 8" id="KW-0560">Oxidoreductase</keyword>
<dbReference type="GO" id="GO:0031314">
    <property type="term" value="C:extrinsic component of mitochondrial inner membrane"/>
    <property type="evidence" value="ECO:0007669"/>
    <property type="project" value="UniProtKB-UniRule"/>
</dbReference>